<protein>
    <submittedName>
        <fullName evidence="1">Uncharacterized protein</fullName>
    </submittedName>
</protein>
<dbReference type="EMBL" id="JBBPBM010000001">
    <property type="protein sequence ID" value="KAK8601232.1"/>
    <property type="molecule type" value="Genomic_DNA"/>
</dbReference>
<evidence type="ECO:0000313" key="2">
    <source>
        <dbReference type="Proteomes" id="UP001472677"/>
    </source>
</evidence>
<proteinExistence type="predicted"/>
<gene>
    <name evidence="1" type="ORF">V6N12_051073</name>
</gene>
<organism evidence="1 2">
    <name type="scientific">Hibiscus sabdariffa</name>
    <name type="common">roselle</name>
    <dbReference type="NCBI Taxonomy" id="183260"/>
    <lineage>
        <taxon>Eukaryota</taxon>
        <taxon>Viridiplantae</taxon>
        <taxon>Streptophyta</taxon>
        <taxon>Embryophyta</taxon>
        <taxon>Tracheophyta</taxon>
        <taxon>Spermatophyta</taxon>
        <taxon>Magnoliopsida</taxon>
        <taxon>eudicotyledons</taxon>
        <taxon>Gunneridae</taxon>
        <taxon>Pentapetalae</taxon>
        <taxon>rosids</taxon>
        <taxon>malvids</taxon>
        <taxon>Malvales</taxon>
        <taxon>Malvaceae</taxon>
        <taxon>Malvoideae</taxon>
        <taxon>Hibiscus</taxon>
    </lineage>
</organism>
<sequence>MGSGEGNPHFSVFDGVKTFPLTPEALMAEIDTAITSLEYARATALLDSPSSSLLRNKGQDSPKYDARLADEAYKAGCAALAAGKLDEAFHSLNVSLSKCPPEKASAVAKLRSLISLTSQQLHESSVSN</sequence>
<accession>A0ABR2GFD5</accession>
<evidence type="ECO:0000313" key="1">
    <source>
        <dbReference type="EMBL" id="KAK8601232.1"/>
    </source>
</evidence>
<keyword evidence="2" id="KW-1185">Reference proteome</keyword>
<reference evidence="1 2" key="1">
    <citation type="journal article" date="2024" name="G3 (Bethesda)">
        <title>Genome assembly of Hibiscus sabdariffa L. provides insights into metabolisms of medicinal natural products.</title>
        <authorList>
            <person name="Kim T."/>
        </authorList>
    </citation>
    <scope>NUCLEOTIDE SEQUENCE [LARGE SCALE GENOMIC DNA]</scope>
    <source>
        <strain evidence="1">TK-2024</strain>
        <tissue evidence="1">Old leaves</tissue>
    </source>
</reference>
<comment type="caution">
    <text evidence="1">The sequence shown here is derived from an EMBL/GenBank/DDBJ whole genome shotgun (WGS) entry which is preliminary data.</text>
</comment>
<dbReference type="Proteomes" id="UP001472677">
    <property type="component" value="Unassembled WGS sequence"/>
</dbReference>
<name>A0ABR2GFD5_9ROSI</name>